<dbReference type="AlphaFoldDB" id="A0A3D8GU62"/>
<dbReference type="OrthoDB" id="2878060at2"/>
<accession>A0A3D8GU62</accession>
<protein>
    <submittedName>
        <fullName evidence="1">Uncharacterized protein</fullName>
    </submittedName>
</protein>
<sequence>MRKKSPVVFILSILLIIFLIDRFSEKKVRITMNEDNQMQAIAIQKGIGDIFYVENRTVKNPQKAEEILSMVEGLEVKEAKEKVRIESPDTYMFSFLKGDDSERRKMVPYSFFVLGDGTFVFTHEDVDKPLDKPLVTTSEHKELLDEIRQQLNLNF</sequence>
<proteinExistence type="predicted"/>
<organism evidence="1 2">
    <name type="scientific">Neobacillus piezotolerans</name>
    <dbReference type="NCBI Taxonomy" id="2259171"/>
    <lineage>
        <taxon>Bacteria</taxon>
        <taxon>Bacillati</taxon>
        <taxon>Bacillota</taxon>
        <taxon>Bacilli</taxon>
        <taxon>Bacillales</taxon>
        <taxon>Bacillaceae</taxon>
        <taxon>Neobacillus</taxon>
    </lineage>
</organism>
<keyword evidence="2" id="KW-1185">Reference proteome</keyword>
<name>A0A3D8GU62_9BACI</name>
<reference evidence="1 2" key="1">
    <citation type="submission" date="2018-07" db="EMBL/GenBank/DDBJ databases">
        <title>Bacillus sp. YLB-04 draft genome sequence.</title>
        <authorList>
            <person name="Yu L."/>
            <person name="Tang X."/>
        </authorList>
    </citation>
    <scope>NUCLEOTIDE SEQUENCE [LARGE SCALE GENOMIC DNA]</scope>
    <source>
        <strain evidence="1 2">YLB-04</strain>
    </source>
</reference>
<evidence type="ECO:0000313" key="2">
    <source>
        <dbReference type="Proteomes" id="UP000257144"/>
    </source>
</evidence>
<dbReference type="EMBL" id="QNQT01000002">
    <property type="protein sequence ID" value="RDU37937.1"/>
    <property type="molecule type" value="Genomic_DNA"/>
</dbReference>
<evidence type="ECO:0000313" key="1">
    <source>
        <dbReference type="EMBL" id="RDU37937.1"/>
    </source>
</evidence>
<dbReference type="RefSeq" id="WP_115451606.1">
    <property type="nucleotide sequence ID" value="NZ_QNQT01000002.1"/>
</dbReference>
<gene>
    <name evidence="1" type="ORF">DRW41_09000</name>
</gene>
<dbReference type="Proteomes" id="UP000257144">
    <property type="component" value="Unassembled WGS sequence"/>
</dbReference>
<comment type="caution">
    <text evidence="1">The sequence shown here is derived from an EMBL/GenBank/DDBJ whole genome shotgun (WGS) entry which is preliminary data.</text>
</comment>